<evidence type="ECO:0000256" key="8">
    <source>
        <dbReference type="ARBA" id="ARBA00022842"/>
    </source>
</evidence>
<dbReference type="STRING" id="1423720.FC67_GL001277"/>
<organism evidence="11 12">
    <name type="scientific">Companilactobacillus alimentarius DSM 20249</name>
    <dbReference type="NCBI Taxonomy" id="1423720"/>
    <lineage>
        <taxon>Bacteria</taxon>
        <taxon>Bacillati</taxon>
        <taxon>Bacillota</taxon>
        <taxon>Bacilli</taxon>
        <taxon>Lactobacillales</taxon>
        <taxon>Lactobacillaceae</taxon>
        <taxon>Companilactobacillus</taxon>
    </lineage>
</organism>
<comment type="catalytic activity">
    <reaction evidence="10">
        <text>L-threonyl-[protein] + FAD = FMN-L-threonyl-[protein] + AMP + H(+)</text>
        <dbReference type="Rhea" id="RHEA:36847"/>
        <dbReference type="Rhea" id="RHEA-COMP:11060"/>
        <dbReference type="Rhea" id="RHEA-COMP:11061"/>
        <dbReference type="ChEBI" id="CHEBI:15378"/>
        <dbReference type="ChEBI" id="CHEBI:30013"/>
        <dbReference type="ChEBI" id="CHEBI:57692"/>
        <dbReference type="ChEBI" id="CHEBI:74257"/>
        <dbReference type="ChEBI" id="CHEBI:456215"/>
        <dbReference type="EC" id="2.7.1.180"/>
    </reaction>
</comment>
<dbReference type="Proteomes" id="UP000234653">
    <property type="component" value="Chromosome"/>
</dbReference>
<dbReference type="GO" id="GO:0016740">
    <property type="term" value="F:transferase activity"/>
    <property type="evidence" value="ECO:0007669"/>
    <property type="project" value="UniProtKB-KW"/>
</dbReference>
<dbReference type="Gene3D" id="3.10.520.10">
    <property type="entry name" value="ApbE-like domains"/>
    <property type="match status" value="2"/>
</dbReference>
<keyword evidence="4" id="KW-0285">Flavoprotein</keyword>
<proteinExistence type="predicted"/>
<keyword evidence="12" id="KW-1185">Reference proteome</keyword>
<dbReference type="OrthoDB" id="9778595at2"/>
<dbReference type="RefSeq" id="WP_057737142.1">
    <property type="nucleotide sequence ID" value="NZ_AZDQ01000005.1"/>
</dbReference>
<evidence type="ECO:0000256" key="2">
    <source>
        <dbReference type="ARBA" id="ARBA00011955"/>
    </source>
</evidence>
<accession>A0A2K9HLS9</accession>
<keyword evidence="5" id="KW-0808">Transferase</keyword>
<dbReference type="AlphaFoldDB" id="A0A2K9HLS9"/>
<dbReference type="KEGG" id="lali:LA20249_07310"/>
<evidence type="ECO:0000313" key="12">
    <source>
        <dbReference type="Proteomes" id="UP000234653"/>
    </source>
</evidence>
<evidence type="ECO:0000256" key="9">
    <source>
        <dbReference type="ARBA" id="ARBA00031306"/>
    </source>
</evidence>
<evidence type="ECO:0000256" key="6">
    <source>
        <dbReference type="ARBA" id="ARBA00022723"/>
    </source>
</evidence>
<dbReference type="PANTHER" id="PTHR30040:SF2">
    <property type="entry name" value="FAD:PROTEIN FMN TRANSFERASE"/>
    <property type="match status" value="1"/>
</dbReference>
<dbReference type="EC" id="2.7.1.180" evidence="2"/>
<dbReference type="GO" id="GO:0046872">
    <property type="term" value="F:metal ion binding"/>
    <property type="evidence" value="ECO:0007669"/>
    <property type="project" value="UniProtKB-KW"/>
</dbReference>
<keyword evidence="8" id="KW-0460">Magnesium</keyword>
<comment type="cofactor">
    <cofactor evidence="1">
        <name>Mg(2+)</name>
        <dbReference type="ChEBI" id="CHEBI:18420"/>
    </cofactor>
</comment>
<evidence type="ECO:0000313" key="11">
    <source>
        <dbReference type="EMBL" id="AUI71995.1"/>
    </source>
</evidence>
<evidence type="ECO:0000256" key="10">
    <source>
        <dbReference type="ARBA" id="ARBA00048540"/>
    </source>
</evidence>
<dbReference type="PANTHER" id="PTHR30040">
    <property type="entry name" value="THIAMINE BIOSYNTHESIS LIPOPROTEIN APBE"/>
    <property type="match status" value="1"/>
</dbReference>
<keyword evidence="6" id="KW-0479">Metal-binding</keyword>
<evidence type="ECO:0000256" key="4">
    <source>
        <dbReference type="ARBA" id="ARBA00022630"/>
    </source>
</evidence>
<dbReference type="InterPro" id="IPR024932">
    <property type="entry name" value="ApbE"/>
</dbReference>
<sequence>MKNEKYYLNIKTINQMNLNFLIKLATLTRNATVMELLKVTTDRINERLKEIDLQFSSFRYDSMVSKFQRGDKTPLTSSNDFKRIYNAAILSEQMTNGIYKPYFAGKFDPSVVVKSWAIEQVFNENLKPLLKNPEIVGVYLGTGSSMKFATRQDSSFSWEIVIPSAEDEQILTTYYLKNGAIATSTTNLTGYDLRRIKSDIKQSTVIRGSLVEASVWSLVATLSDKEEFSSFVAHYNLTGIFLDKSEQTVNFNLGNIVENAQVKA</sequence>
<protein>
    <recommendedName>
        <fullName evidence="3">FAD:protein FMN transferase</fullName>
        <ecNumber evidence="2">2.7.1.180</ecNumber>
    </recommendedName>
    <alternativeName>
        <fullName evidence="9">Flavin transferase</fullName>
    </alternativeName>
</protein>
<evidence type="ECO:0000256" key="3">
    <source>
        <dbReference type="ARBA" id="ARBA00016337"/>
    </source>
</evidence>
<dbReference type="InterPro" id="IPR003374">
    <property type="entry name" value="ApbE-like_sf"/>
</dbReference>
<keyword evidence="7" id="KW-0274">FAD</keyword>
<gene>
    <name evidence="11" type="ORF">LA20249_07310</name>
</gene>
<reference evidence="11 12" key="1">
    <citation type="submission" date="2016-12" db="EMBL/GenBank/DDBJ databases">
        <title>The whole genome sequencing and assembly of Lactobacillus alimentarius DSM 20249T strain.</title>
        <authorList>
            <person name="Lee Y.-J."/>
            <person name="Yi H."/>
            <person name="Bahn Y.-S."/>
            <person name="Kim J.F."/>
            <person name="Lee D.-W."/>
        </authorList>
    </citation>
    <scope>NUCLEOTIDE SEQUENCE [LARGE SCALE GENOMIC DNA]</scope>
    <source>
        <strain evidence="11 12">DSM 20249</strain>
    </source>
</reference>
<evidence type="ECO:0000256" key="1">
    <source>
        <dbReference type="ARBA" id="ARBA00001946"/>
    </source>
</evidence>
<evidence type="ECO:0000256" key="5">
    <source>
        <dbReference type="ARBA" id="ARBA00022679"/>
    </source>
</evidence>
<dbReference type="EMBL" id="CP018867">
    <property type="protein sequence ID" value="AUI71995.1"/>
    <property type="molecule type" value="Genomic_DNA"/>
</dbReference>
<evidence type="ECO:0000256" key="7">
    <source>
        <dbReference type="ARBA" id="ARBA00022827"/>
    </source>
</evidence>
<dbReference type="SUPFAM" id="SSF143631">
    <property type="entry name" value="ApbE-like"/>
    <property type="match status" value="1"/>
</dbReference>
<name>A0A2K9HLS9_9LACO</name>